<dbReference type="EC" id="3.6.5.4" evidence="12"/>
<dbReference type="InterPro" id="IPR022941">
    <property type="entry name" value="SRP54"/>
</dbReference>
<comment type="similarity">
    <text evidence="2">Belongs to the GTP-binding SRP family. SRP54 subfamily.</text>
</comment>
<dbReference type="Proteomes" id="UP000677228">
    <property type="component" value="Unassembled WGS sequence"/>
</dbReference>
<dbReference type="Gene3D" id="1.20.120.140">
    <property type="entry name" value="Signal recognition particle SRP54, nucleotide-binding domain"/>
    <property type="match status" value="1"/>
</dbReference>
<dbReference type="Gene3D" id="1.10.260.30">
    <property type="entry name" value="Signal recognition particle, SRP54 subunit, M-domain"/>
    <property type="match status" value="1"/>
</dbReference>
<dbReference type="InterPro" id="IPR003593">
    <property type="entry name" value="AAA+_ATPase"/>
</dbReference>
<comment type="catalytic activity">
    <reaction evidence="13">
        <text>GTP + H2O = GDP + phosphate + H(+)</text>
        <dbReference type="Rhea" id="RHEA:19669"/>
        <dbReference type="ChEBI" id="CHEBI:15377"/>
        <dbReference type="ChEBI" id="CHEBI:15378"/>
        <dbReference type="ChEBI" id="CHEBI:37565"/>
        <dbReference type="ChEBI" id="CHEBI:43474"/>
        <dbReference type="ChEBI" id="CHEBI:58189"/>
        <dbReference type="EC" id="3.6.5.4"/>
    </reaction>
    <physiologicalReaction direction="left-to-right" evidence="13">
        <dbReference type="Rhea" id="RHEA:19670"/>
    </physiologicalReaction>
</comment>
<evidence type="ECO:0000256" key="3">
    <source>
        <dbReference type="ARBA" id="ARBA00022490"/>
    </source>
</evidence>
<dbReference type="GO" id="GO:0008312">
    <property type="term" value="F:7S RNA binding"/>
    <property type="evidence" value="ECO:0007669"/>
    <property type="project" value="InterPro"/>
</dbReference>
<reference evidence="16" key="1">
    <citation type="submission" date="2021-02" db="EMBL/GenBank/DDBJ databases">
        <authorList>
            <person name="Nowell W R."/>
        </authorList>
    </citation>
    <scope>NUCLEOTIDE SEQUENCE</scope>
</reference>
<evidence type="ECO:0000313" key="15">
    <source>
        <dbReference type="EMBL" id="CAF0760679.1"/>
    </source>
</evidence>
<comment type="subcellular location">
    <subcellularLocation>
        <location evidence="1">Cytoplasm</location>
    </subcellularLocation>
</comment>
<dbReference type="SMART" id="SM00382">
    <property type="entry name" value="AAA"/>
    <property type="match status" value="1"/>
</dbReference>
<dbReference type="SUPFAM" id="SSF47446">
    <property type="entry name" value="Signal peptide-binding domain"/>
    <property type="match status" value="1"/>
</dbReference>
<proteinExistence type="inferred from homology"/>
<dbReference type="PROSITE" id="PS00300">
    <property type="entry name" value="SRP54"/>
    <property type="match status" value="1"/>
</dbReference>
<evidence type="ECO:0000256" key="6">
    <source>
        <dbReference type="ARBA" id="ARBA00022884"/>
    </source>
</evidence>
<dbReference type="InterPro" id="IPR000897">
    <property type="entry name" value="SRP54_GTPase_dom"/>
</dbReference>
<dbReference type="PANTHER" id="PTHR11564:SF5">
    <property type="entry name" value="SIGNAL RECOGNITION PARTICLE SUBUNIT SRP54"/>
    <property type="match status" value="1"/>
</dbReference>
<evidence type="ECO:0000256" key="8">
    <source>
        <dbReference type="ARBA" id="ARBA00023135"/>
    </source>
</evidence>
<dbReference type="InterPro" id="IPR004125">
    <property type="entry name" value="Signal_recog_particle_SRP54_M"/>
</dbReference>
<dbReference type="GO" id="GO:0003924">
    <property type="term" value="F:GTPase activity"/>
    <property type="evidence" value="ECO:0007669"/>
    <property type="project" value="InterPro"/>
</dbReference>
<dbReference type="InterPro" id="IPR013822">
    <property type="entry name" value="Signal_recog_particl_SRP54_hlx"/>
</dbReference>
<dbReference type="InterPro" id="IPR042101">
    <property type="entry name" value="SRP54_N_sf"/>
</dbReference>
<evidence type="ECO:0000256" key="5">
    <source>
        <dbReference type="ARBA" id="ARBA00022801"/>
    </source>
</evidence>
<protein>
    <recommendedName>
        <fullName evidence="10">Signal recognition particle subunit SRP54</fullName>
        <ecNumber evidence="12">3.6.5.4</ecNumber>
    </recommendedName>
    <alternativeName>
        <fullName evidence="11">Signal recognition particle 54 kDa protein</fullName>
    </alternativeName>
</protein>
<dbReference type="EMBL" id="CAJOBA010000548">
    <property type="protein sequence ID" value="CAF3540433.1"/>
    <property type="molecule type" value="Genomic_DNA"/>
</dbReference>
<dbReference type="InterPro" id="IPR036225">
    <property type="entry name" value="SRP/SRP_N"/>
</dbReference>
<comment type="caution">
    <text evidence="16">The sequence shown here is derived from an EMBL/GenBank/DDBJ whole genome shotgun (WGS) entry which is preliminary data.</text>
</comment>
<dbReference type="SMART" id="SM00963">
    <property type="entry name" value="SRP54_N"/>
    <property type="match status" value="1"/>
</dbReference>
<dbReference type="Proteomes" id="UP000682733">
    <property type="component" value="Unassembled WGS sequence"/>
</dbReference>
<organism evidence="16 17">
    <name type="scientific">Didymodactylos carnosus</name>
    <dbReference type="NCBI Taxonomy" id="1234261"/>
    <lineage>
        <taxon>Eukaryota</taxon>
        <taxon>Metazoa</taxon>
        <taxon>Spiralia</taxon>
        <taxon>Gnathifera</taxon>
        <taxon>Rotifera</taxon>
        <taxon>Eurotatoria</taxon>
        <taxon>Bdelloidea</taxon>
        <taxon>Philodinida</taxon>
        <taxon>Philodinidae</taxon>
        <taxon>Didymodactylos</taxon>
    </lineage>
</organism>
<name>A0A8S2GP14_9BILA</name>
<keyword evidence="4" id="KW-0547">Nucleotide-binding</keyword>
<keyword evidence="6" id="KW-0694">RNA-binding</keyword>
<dbReference type="Pfam" id="PF02881">
    <property type="entry name" value="SRP54_N"/>
    <property type="match status" value="1"/>
</dbReference>
<evidence type="ECO:0000256" key="12">
    <source>
        <dbReference type="ARBA" id="ARBA00035672"/>
    </source>
</evidence>
<keyword evidence="3" id="KW-0963">Cytoplasm</keyword>
<dbReference type="GO" id="GO:0006614">
    <property type="term" value="P:SRP-dependent cotranslational protein targeting to membrane"/>
    <property type="evidence" value="ECO:0007669"/>
    <property type="project" value="InterPro"/>
</dbReference>
<dbReference type="Pfam" id="PF00448">
    <property type="entry name" value="SRP54"/>
    <property type="match status" value="1"/>
</dbReference>
<evidence type="ECO:0000313" key="17">
    <source>
        <dbReference type="Proteomes" id="UP000682733"/>
    </source>
</evidence>
<evidence type="ECO:0000313" key="16">
    <source>
        <dbReference type="EMBL" id="CAF3540433.1"/>
    </source>
</evidence>
<dbReference type="GO" id="GO:0005525">
    <property type="term" value="F:GTP binding"/>
    <property type="evidence" value="ECO:0007669"/>
    <property type="project" value="UniProtKB-KW"/>
</dbReference>
<dbReference type="Pfam" id="PF02978">
    <property type="entry name" value="SRP_SPB"/>
    <property type="match status" value="1"/>
</dbReference>
<dbReference type="SUPFAM" id="SSF47364">
    <property type="entry name" value="Domain of the SRP/SRP receptor G-proteins"/>
    <property type="match status" value="1"/>
</dbReference>
<dbReference type="InterPro" id="IPR036891">
    <property type="entry name" value="Signal_recog_part_SRP54_M_sf"/>
</dbReference>
<dbReference type="SMART" id="SM00962">
    <property type="entry name" value="SRP54"/>
    <property type="match status" value="1"/>
</dbReference>
<dbReference type="AlphaFoldDB" id="A0A8S2GP14"/>
<dbReference type="PANTHER" id="PTHR11564">
    <property type="entry name" value="SIGNAL RECOGNITION PARTICLE 54K PROTEIN SRP54"/>
    <property type="match status" value="1"/>
</dbReference>
<gene>
    <name evidence="15" type="ORF">OVA965_LOCUS2533</name>
    <name evidence="16" type="ORF">TMI583_LOCUS2533</name>
</gene>
<keyword evidence="5" id="KW-0378">Hydrolase</keyword>
<evidence type="ECO:0000256" key="1">
    <source>
        <dbReference type="ARBA" id="ARBA00004496"/>
    </source>
</evidence>
<accession>A0A8S2GP14</accession>
<dbReference type="GO" id="GO:0005786">
    <property type="term" value="C:signal recognition particle, endoplasmic reticulum targeting"/>
    <property type="evidence" value="ECO:0007669"/>
    <property type="project" value="UniProtKB-KW"/>
</dbReference>
<dbReference type="Gene3D" id="3.40.50.300">
    <property type="entry name" value="P-loop containing nucleotide triphosphate hydrolases"/>
    <property type="match status" value="2"/>
</dbReference>
<dbReference type="EMBL" id="CAJNOK010000548">
    <property type="protein sequence ID" value="CAF0760679.1"/>
    <property type="molecule type" value="Genomic_DNA"/>
</dbReference>
<keyword evidence="9" id="KW-0687">Ribonucleoprotein</keyword>
<evidence type="ECO:0000256" key="7">
    <source>
        <dbReference type="ARBA" id="ARBA00023134"/>
    </source>
</evidence>
<evidence type="ECO:0000259" key="14">
    <source>
        <dbReference type="PROSITE" id="PS00300"/>
    </source>
</evidence>
<evidence type="ECO:0000256" key="9">
    <source>
        <dbReference type="ARBA" id="ARBA00023274"/>
    </source>
</evidence>
<evidence type="ECO:0000256" key="11">
    <source>
        <dbReference type="ARBA" id="ARBA00034907"/>
    </source>
</evidence>
<evidence type="ECO:0000256" key="2">
    <source>
        <dbReference type="ARBA" id="ARBA00005450"/>
    </source>
</evidence>
<evidence type="ECO:0000256" key="10">
    <source>
        <dbReference type="ARBA" id="ARBA00034832"/>
    </source>
</evidence>
<sequence>MLRSMLGSIATKSLKKKLIGNTIDKNDITAALSAVRMSLIEGDVSFRVVKQIVADLETRLTGKYIDTGLDLESVFINELKAILTEVLGSKAKLLSSDLPSQRIMLVGLQGSGKTTTAGKIAVYIKNRQQRGVQLVALDIHRPAAIEQLVTLAIAQARDQQIPVTVLDTAGRLAIDEPLMEEAIKIKDACSPQEILLVVDAMSGQDVISVAQTFHDRLKLTGLIITKLDSDARGGAVLSLAYLLKLPILFTGTGEKPQDLDVFHPDRMADRILGLGDLVTLAEKAADVSDEKRAKSQFDRMMAGKFDLEDLMEQMAALANMGSVKSVAGMFPGAEKIKESDIDNLSKRIATWRVILSSMTRKERRNPKLLEKQPSRKIRVLKGSGRKPDEYAKMMSEFKKAKEKMEHIGRNLRSGKNLLAGIK</sequence>
<keyword evidence="7" id="KW-0342">GTP-binding</keyword>
<feature type="domain" description="SRP54-type proteins GTP-binding" evidence="14">
    <location>
        <begin position="246"/>
        <end position="259"/>
    </location>
</feature>
<dbReference type="SUPFAM" id="SSF52540">
    <property type="entry name" value="P-loop containing nucleoside triphosphate hydrolases"/>
    <property type="match status" value="1"/>
</dbReference>
<keyword evidence="8" id="KW-0733">Signal recognition particle</keyword>
<evidence type="ECO:0000256" key="4">
    <source>
        <dbReference type="ARBA" id="ARBA00022741"/>
    </source>
</evidence>
<evidence type="ECO:0000256" key="13">
    <source>
        <dbReference type="ARBA" id="ARBA00048157"/>
    </source>
</evidence>
<dbReference type="InterPro" id="IPR027417">
    <property type="entry name" value="P-loop_NTPase"/>
</dbReference>